<proteinExistence type="predicted"/>
<dbReference type="GO" id="GO:0000981">
    <property type="term" value="F:DNA-binding transcription factor activity, RNA polymerase II-specific"/>
    <property type="evidence" value="ECO:0007669"/>
    <property type="project" value="TreeGrafter"/>
</dbReference>
<sequence>METMLAKLISSNDSETLQEFGGKPVKEEAGDRVSQPPQQHSGYSFGSSPQIMYQTQQVQGFSMPNGSLRPAGNGFDGSFSAVNSMASQNSTQTKMVASTNCSNLIRQKSSPAGFFSNYSVDNTMRDVASFRGCDVSNGQAITSTSGLHGTLNFSSRPSSSCSTRMPQIAENGNEGVEPNCVESRNLRNMPSFTTDFWDGSAISASRTASNNCEISFSTSNAMDIQDEDFGYQKLGLTHHLSLPSSSTRMAATMEKLYQTQGNVPCKIRAKRGFATHPRSIAERERRTRISARIKKLQDLFPKSDKQTSTADMLDLAVEYIKDLQKQVKDHDVIASLERVTVTVLSTYQRFHGSTKQI</sequence>
<reference evidence="8 9" key="1">
    <citation type="submission" date="2019-04" db="EMBL/GenBank/DDBJ databases">
        <title>An improved genome assembly and genetic linkage map for asparagus bean, Vigna unguiculata ssp. sesquipedialis.</title>
        <authorList>
            <person name="Xia Q."/>
            <person name="Zhang R."/>
            <person name="Dong Y."/>
        </authorList>
    </citation>
    <scope>NUCLEOTIDE SEQUENCE [LARGE SCALE GENOMIC DNA]</scope>
    <source>
        <tissue evidence="8">Leaf</tissue>
    </source>
</reference>
<feature type="region of interest" description="Disordered" evidence="6">
    <location>
        <begin position="1"/>
        <end position="47"/>
    </location>
</feature>
<keyword evidence="4" id="KW-0804">Transcription</keyword>
<dbReference type="PANTHER" id="PTHR16223">
    <property type="entry name" value="TRANSCRIPTION FACTOR BHLH83-RELATED"/>
    <property type="match status" value="1"/>
</dbReference>
<dbReference type="Gene3D" id="4.10.280.10">
    <property type="entry name" value="Helix-loop-helix DNA-binding domain"/>
    <property type="match status" value="1"/>
</dbReference>
<evidence type="ECO:0000313" key="8">
    <source>
        <dbReference type="EMBL" id="QCD85505.1"/>
    </source>
</evidence>
<dbReference type="GO" id="GO:0005634">
    <property type="term" value="C:nucleus"/>
    <property type="evidence" value="ECO:0007669"/>
    <property type="project" value="UniProtKB-SubCell"/>
</dbReference>
<comment type="subcellular location">
    <subcellularLocation>
        <location evidence="1">Nucleus</location>
    </subcellularLocation>
</comment>
<protein>
    <submittedName>
        <fullName evidence="8">Myc-type</fullName>
    </submittedName>
</protein>
<gene>
    <name evidence="8" type="ORF">DEO72_LG3g22</name>
</gene>
<keyword evidence="5" id="KW-0539">Nucleus</keyword>
<dbReference type="PANTHER" id="PTHR16223:SF345">
    <property type="entry name" value="TRANSCRIPTION FACTOR BHLH130-LIKE"/>
    <property type="match status" value="1"/>
</dbReference>
<dbReference type="InterPro" id="IPR045843">
    <property type="entry name" value="IND-like"/>
</dbReference>
<keyword evidence="9" id="KW-1185">Reference proteome</keyword>
<evidence type="ECO:0000256" key="5">
    <source>
        <dbReference type="ARBA" id="ARBA00023242"/>
    </source>
</evidence>
<accession>A0A4D6LAW8</accession>
<dbReference type="InterPro" id="IPR036638">
    <property type="entry name" value="HLH_DNA-bd_sf"/>
</dbReference>
<evidence type="ECO:0000256" key="6">
    <source>
        <dbReference type="SAM" id="MobiDB-lite"/>
    </source>
</evidence>
<dbReference type="Pfam" id="PF00010">
    <property type="entry name" value="HLH"/>
    <property type="match status" value="1"/>
</dbReference>
<dbReference type="SMART" id="SM00353">
    <property type="entry name" value="HLH"/>
    <property type="match status" value="1"/>
</dbReference>
<keyword evidence="3" id="KW-0238">DNA-binding</keyword>
<dbReference type="GO" id="GO:0000978">
    <property type="term" value="F:RNA polymerase II cis-regulatory region sequence-specific DNA binding"/>
    <property type="evidence" value="ECO:0007669"/>
    <property type="project" value="TreeGrafter"/>
</dbReference>
<evidence type="ECO:0000313" key="9">
    <source>
        <dbReference type="Proteomes" id="UP000501690"/>
    </source>
</evidence>
<evidence type="ECO:0000256" key="3">
    <source>
        <dbReference type="ARBA" id="ARBA00023125"/>
    </source>
</evidence>
<dbReference type="SUPFAM" id="SSF47459">
    <property type="entry name" value="HLH, helix-loop-helix DNA-binding domain"/>
    <property type="match status" value="1"/>
</dbReference>
<feature type="compositionally biased region" description="Polar residues" evidence="6">
    <location>
        <begin position="35"/>
        <end position="47"/>
    </location>
</feature>
<evidence type="ECO:0000256" key="4">
    <source>
        <dbReference type="ARBA" id="ARBA00023163"/>
    </source>
</evidence>
<dbReference type="PROSITE" id="PS50888">
    <property type="entry name" value="BHLH"/>
    <property type="match status" value="1"/>
</dbReference>
<name>A0A4D6LAW8_VIGUN</name>
<keyword evidence="2" id="KW-0805">Transcription regulation</keyword>
<dbReference type="EMBL" id="CP039347">
    <property type="protein sequence ID" value="QCD85505.1"/>
    <property type="molecule type" value="Genomic_DNA"/>
</dbReference>
<organism evidence="8 9">
    <name type="scientific">Vigna unguiculata</name>
    <name type="common">Cowpea</name>
    <dbReference type="NCBI Taxonomy" id="3917"/>
    <lineage>
        <taxon>Eukaryota</taxon>
        <taxon>Viridiplantae</taxon>
        <taxon>Streptophyta</taxon>
        <taxon>Embryophyta</taxon>
        <taxon>Tracheophyta</taxon>
        <taxon>Spermatophyta</taxon>
        <taxon>Magnoliopsida</taxon>
        <taxon>eudicotyledons</taxon>
        <taxon>Gunneridae</taxon>
        <taxon>Pentapetalae</taxon>
        <taxon>rosids</taxon>
        <taxon>fabids</taxon>
        <taxon>Fabales</taxon>
        <taxon>Fabaceae</taxon>
        <taxon>Papilionoideae</taxon>
        <taxon>50 kb inversion clade</taxon>
        <taxon>NPAAA clade</taxon>
        <taxon>indigoferoid/millettioid clade</taxon>
        <taxon>Phaseoleae</taxon>
        <taxon>Vigna</taxon>
    </lineage>
</organism>
<evidence type="ECO:0000256" key="2">
    <source>
        <dbReference type="ARBA" id="ARBA00023015"/>
    </source>
</evidence>
<feature type="domain" description="BHLH" evidence="7">
    <location>
        <begin position="273"/>
        <end position="323"/>
    </location>
</feature>
<dbReference type="GO" id="GO:0046983">
    <property type="term" value="F:protein dimerization activity"/>
    <property type="evidence" value="ECO:0007669"/>
    <property type="project" value="InterPro"/>
</dbReference>
<dbReference type="InterPro" id="IPR011598">
    <property type="entry name" value="bHLH_dom"/>
</dbReference>
<evidence type="ECO:0000256" key="1">
    <source>
        <dbReference type="ARBA" id="ARBA00004123"/>
    </source>
</evidence>
<dbReference type="AlphaFoldDB" id="A0A4D6LAW8"/>
<evidence type="ECO:0000259" key="7">
    <source>
        <dbReference type="PROSITE" id="PS50888"/>
    </source>
</evidence>
<dbReference type="Proteomes" id="UP000501690">
    <property type="component" value="Linkage Group LG3"/>
</dbReference>